<evidence type="ECO:0000259" key="12">
    <source>
        <dbReference type="PROSITE" id="PS51193"/>
    </source>
</evidence>
<reference evidence="13 14" key="1">
    <citation type="submission" date="2017-05" db="EMBL/GenBank/DDBJ databases">
        <title>Vagococcus spp. assemblies.</title>
        <authorList>
            <person name="Gulvik C.A."/>
        </authorList>
    </citation>
    <scope>NUCLEOTIDE SEQUENCE [LARGE SCALE GENOMIC DNA]</scope>
    <source>
        <strain evidence="13 14">LMG 24798</strain>
    </source>
</reference>
<dbReference type="InterPro" id="IPR006555">
    <property type="entry name" value="ATP-dep_Helicase_C"/>
</dbReference>
<dbReference type="GO" id="GO:0003887">
    <property type="term" value="F:DNA-directed DNA polymerase activity"/>
    <property type="evidence" value="ECO:0007669"/>
    <property type="project" value="UniProtKB-KW"/>
</dbReference>
<dbReference type="InterPro" id="IPR006310">
    <property type="entry name" value="DinG"/>
</dbReference>
<dbReference type="Pfam" id="PF13307">
    <property type="entry name" value="Helicase_C_2"/>
    <property type="match status" value="1"/>
</dbReference>
<comment type="function">
    <text evidence="10 11">3'-5' exonuclease.</text>
</comment>
<dbReference type="PROSITE" id="PS51193">
    <property type="entry name" value="HELICASE_ATP_BIND_2"/>
    <property type="match status" value="1"/>
</dbReference>
<accession>A0A430B103</accession>
<organism evidence="13 14">
    <name type="scientific">Vagococcus acidifermentans</name>
    <dbReference type="NCBI Taxonomy" id="564710"/>
    <lineage>
        <taxon>Bacteria</taxon>
        <taxon>Bacillati</taxon>
        <taxon>Bacillota</taxon>
        <taxon>Bacilli</taxon>
        <taxon>Lactobacillales</taxon>
        <taxon>Enterococcaceae</taxon>
        <taxon>Vagococcus</taxon>
    </lineage>
</organism>
<keyword evidence="6 10" id="KW-0378">Hydrolase</keyword>
<keyword evidence="7 10" id="KW-0269">Exonuclease</keyword>
<evidence type="ECO:0000256" key="3">
    <source>
        <dbReference type="ARBA" id="ARBA00022705"/>
    </source>
</evidence>
<dbReference type="InterPro" id="IPR013520">
    <property type="entry name" value="Ribonucl_H"/>
</dbReference>
<dbReference type="EC" id="3.1.-.-" evidence="10 11"/>
<dbReference type="PANTHER" id="PTHR30231:SF41">
    <property type="entry name" value="DNA POLYMERASE III SUBUNIT EPSILON"/>
    <property type="match status" value="1"/>
</dbReference>
<evidence type="ECO:0000313" key="13">
    <source>
        <dbReference type="EMBL" id="RSU13931.1"/>
    </source>
</evidence>
<protein>
    <recommendedName>
        <fullName evidence="10 11">3'-5' exonuclease DinG</fullName>
        <ecNumber evidence="10 11">3.1.-.-</ecNumber>
    </recommendedName>
</protein>
<sequence length="937" mass="107194">MKYLRNTCIMKSDRHFRKEVFNLKKDDIFAVVDIETTGTDPEKNRIIQFGCVLIEKGKIVSRFATDINPLQSIPVHIEQLTGISNKQVAHAPYFEDVAYTIYQLLDGCVFVAHNIHFDLLFLNSELKRCRVNELAVEGIDTVELAQIFLPQSAGFRVADLARQLDIIHDNPHQADSDAEVTAEIFLTIEQRIRQLPLVTMEQLVSLADVLAMDTQAYLAMIFADMRTALQPLDSRLKVINGIALRKKEIPRFKPSPHDTLPEEVFVSRALADEEVTTRQAQKEMVQLIQQFLQPDNSSKNLLIEAATGIGKTLGYLLPLSYQATPETPIVISTLSIVLENQLINKELPLLNRLVGAEHQAVLLKSDSHYLDLETFAYTLRHPVKQKQYGLSQMATLVWLTETTTGDLNELKANRQQFTFWQQVSHQGRVLLSEQSPFYADDFLVHREQQLAEASFIVVNHAYLCEENRRNQYKVPKSAVLVIDEAQHLPRILEKTSTQQFVFSRLERQLSLLTEETLKDSVTAVSAKNQTLSQTLALFYQVLDELSLLQTELHMFLTQFFGNSQDEKVFTKDQFDSFTISEKKLIRHVGVLLNEADGLVEKMIQYLISHLSDWLPSEKNHLLNLFALASVFKEWAETCRTFFYDWEPGVIKWTYLFQQQLTCYVSRLPEAKLSATNWYNRYDKIIFTGGTLQLNQQSHYFEHELGLEAVEKRKITDPYDYEKVARLFVLQKDRHIDLNDQKSFGKYITNVVKKLVDVYDRPILVLFTSHDLLKRVYAGLAPIYGTKGREVLGQGISGSKERILKRFQSSSNAVLLGSESFWEGIDLPGGQLELIVMTRLPFDPPKRAFVKEKYAYLSSQGLNPFYYEALPQAASRLRQALGRLIRSADDKGVMVMLDDRLLTAGYSKRMLAFLPDKLPVAAVNQEALFQQISEFLGK</sequence>
<evidence type="ECO:0000256" key="1">
    <source>
        <dbReference type="ARBA" id="ARBA00022679"/>
    </source>
</evidence>
<keyword evidence="14" id="KW-1185">Reference proteome</keyword>
<dbReference type="CDD" id="cd06127">
    <property type="entry name" value="DEDDh"/>
    <property type="match status" value="1"/>
</dbReference>
<dbReference type="GO" id="GO:0005829">
    <property type="term" value="C:cytosol"/>
    <property type="evidence" value="ECO:0007669"/>
    <property type="project" value="TreeGrafter"/>
</dbReference>
<keyword evidence="3" id="KW-0235">DNA replication</keyword>
<evidence type="ECO:0000256" key="11">
    <source>
        <dbReference type="RuleBase" id="RU364106"/>
    </source>
</evidence>
<feature type="short sequence motif" description="DEAH box" evidence="10">
    <location>
        <begin position="483"/>
        <end position="486"/>
    </location>
</feature>
<name>A0A430B103_9ENTE</name>
<feature type="binding site" evidence="10">
    <location>
        <begin position="305"/>
        <end position="312"/>
    </location>
    <ligand>
        <name>ATP</name>
        <dbReference type="ChEBI" id="CHEBI:30616"/>
    </ligand>
</feature>
<evidence type="ECO:0000256" key="7">
    <source>
        <dbReference type="ARBA" id="ARBA00022839"/>
    </source>
</evidence>
<dbReference type="InterPro" id="IPR014013">
    <property type="entry name" value="Helic_SF1/SF2_ATP-bd_DinG/Rad3"/>
</dbReference>
<dbReference type="InterPro" id="IPR012337">
    <property type="entry name" value="RNaseH-like_sf"/>
</dbReference>
<evidence type="ECO:0000256" key="2">
    <source>
        <dbReference type="ARBA" id="ARBA00022695"/>
    </source>
</evidence>
<dbReference type="HAMAP" id="MF_02206">
    <property type="entry name" value="DinG_exonucl"/>
    <property type="match status" value="1"/>
</dbReference>
<dbReference type="GO" id="GO:0003677">
    <property type="term" value="F:DNA binding"/>
    <property type="evidence" value="ECO:0007669"/>
    <property type="project" value="InterPro"/>
</dbReference>
<keyword evidence="5 10" id="KW-0547">Nucleotide-binding</keyword>
<evidence type="ECO:0000256" key="10">
    <source>
        <dbReference type="HAMAP-Rule" id="MF_02206"/>
    </source>
</evidence>
<dbReference type="FunFam" id="3.30.420.10:FF:000045">
    <property type="entry name" value="3'-5' exonuclease DinG"/>
    <property type="match status" value="1"/>
</dbReference>
<dbReference type="NCBIfam" id="TIGR01407">
    <property type="entry name" value="dinG_rel"/>
    <property type="match status" value="1"/>
</dbReference>
<evidence type="ECO:0000313" key="14">
    <source>
        <dbReference type="Proteomes" id="UP000286773"/>
    </source>
</evidence>
<dbReference type="InterPro" id="IPR027417">
    <property type="entry name" value="P-loop_NTPase"/>
</dbReference>
<dbReference type="AlphaFoldDB" id="A0A430B103"/>
<dbReference type="InterPro" id="IPR036397">
    <property type="entry name" value="RNaseH_sf"/>
</dbReference>
<dbReference type="OrthoDB" id="9803913at2"/>
<dbReference type="SMART" id="SM00479">
    <property type="entry name" value="EXOIII"/>
    <property type="match status" value="1"/>
</dbReference>
<evidence type="ECO:0000256" key="9">
    <source>
        <dbReference type="ARBA" id="ARBA00022932"/>
    </source>
</evidence>
<gene>
    <name evidence="10 11" type="primary">dinG</name>
    <name evidence="13" type="ORF">CBF27_03245</name>
</gene>
<proteinExistence type="inferred from homology"/>
<keyword evidence="1" id="KW-0808">Transferase</keyword>
<dbReference type="InterPro" id="IPR006054">
    <property type="entry name" value="DnaQ"/>
</dbReference>
<dbReference type="NCBIfam" id="TIGR00573">
    <property type="entry name" value="dnaq"/>
    <property type="match status" value="1"/>
</dbReference>
<dbReference type="GO" id="GO:0005524">
    <property type="term" value="F:ATP binding"/>
    <property type="evidence" value="ECO:0007669"/>
    <property type="project" value="UniProtKB-UniRule"/>
</dbReference>
<dbReference type="SUPFAM" id="SSF52540">
    <property type="entry name" value="P-loop containing nucleoside triphosphate hydrolases"/>
    <property type="match status" value="2"/>
</dbReference>
<dbReference type="GO" id="GO:0008408">
    <property type="term" value="F:3'-5' exonuclease activity"/>
    <property type="evidence" value="ECO:0007669"/>
    <property type="project" value="UniProtKB-UniRule"/>
</dbReference>
<dbReference type="Gene3D" id="3.40.50.300">
    <property type="entry name" value="P-loop containing nucleotide triphosphate hydrolases"/>
    <property type="match status" value="2"/>
</dbReference>
<dbReference type="GO" id="GO:0016818">
    <property type="term" value="F:hydrolase activity, acting on acid anhydrides, in phosphorus-containing anhydrides"/>
    <property type="evidence" value="ECO:0007669"/>
    <property type="project" value="InterPro"/>
</dbReference>
<dbReference type="Pfam" id="PF00929">
    <property type="entry name" value="RNase_T"/>
    <property type="match status" value="1"/>
</dbReference>
<keyword evidence="9" id="KW-0239">DNA-directed DNA polymerase</keyword>
<dbReference type="Gene3D" id="3.30.420.10">
    <property type="entry name" value="Ribonuclease H-like superfamily/Ribonuclease H"/>
    <property type="match status" value="1"/>
</dbReference>
<feature type="domain" description="Helicase ATP-binding" evidence="12">
    <location>
        <begin position="267"/>
        <end position="542"/>
    </location>
</feature>
<dbReference type="SMART" id="SM00491">
    <property type="entry name" value="HELICc2"/>
    <property type="match status" value="1"/>
</dbReference>
<comment type="similarity">
    <text evidence="10 11">Belongs to the helicase family. DinG subfamily. Type 2 sub-subfamily.</text>
</comment>
<dbReference type="PANTHER" id="PTHR30231">
    <property type="entry name" value="DNA POLYMERASE III SUBUNIT EPSILON"/>
    <property type="match status" value="1"/>
</dbReference>
<keyword evidence="2" id="KW-0548">Nucleotidyltransferase</keyword>
<keyword evidence="4 10" id="KW-0540">Nuclease</keyword>
<dbReference type="EMBL" id="NGKC01000002">
    <property type="protein sequence ID" value="RSU13931.1"/>
    <property type="molecule type" value="Genomic_DNA"/>
</dbReference>
<evidence type="ECO:0000256" key="8">
    <source>
        <dbReference type="ARBA" id="ARBA00022840"/>
    </source>
</evidence>
<dbReference type="Proteomes" id="UP000286773">
    <property type="component" value="Unassembled WGS sequence"/>
</dbReference>
<dbReference type="GO" id="GO:0004386">
    <property type="term" value="F:helicase activity"/>
    <property type="evidence" value="ECO:0007669"/>
    <property type="project" value="InterPro"/>
</dbReference>
<evidence type="ECO:0000256" key="6">
    <source>
        <dbReference type="ARBA" id="ARBA00022801"/>
    </source>
</evidence>
<dbReference type="SUPFAM" id="SSF53098">
    <property type="entry name" value="Ribonuclease H-like"/>
    <property type="match status" value="1"/>
</dbReference>
<dbReference type="GO" id="GO:0045004">
    <property type="term" value="P:DNA replication proofreading"/>
    <property type="evidence" value="ECO:0007669"/>
    <property type="project" value="TreeGrafter"/>
</dbReference>
<keyword evidence="8 10" id="KW-0067">ATP-binding</keyword>
<evidence type="ECO:0000256" key="4">
    <source>
        <dbReference type="ARBA" id="ARBA00022722"/>
    </source>
</evidence>
<comment type="caution">
    <text evidence="13">The sequence shown here is derived from an EMBL/GenBank/DDBJ whole genome shotgun (WGS) entry which is preliminary data.</text>
</comment>
<evidence type="ECO:0000256" key="5">
    <source>
        <dbReference type="ARBA" id="ARBA00022741"/>
    </source>
</evidence>